<accession>A0A1H9X586</accession>
<evidence type="ECO:0000313" key="1">
    <source>
        <dbReference type="EMBL" id="SES41027.1"/>
    </source>
</evidence>
<protein>
    <submittedName>
        <fullName evidence="1">Uncharacterized protein</fullName>
    </submittedName>
</protein>
<organism evidence="1 2">
    <name type="scientific">Butyrivibrio fibrisolvens</name>
    <dbReference type="NCBI Taxonomy" id="831"/>
    <lineage>
        <taxon>Bacteria</taxon>
        <taxon>Bacillati</taxon>
        <taxon>Bacillota</taxon>
        <taxon>Clostridia</taxon>
        <taxon>Lachnospirales</taxon>
        <taxon>Lachnospiraceae</taxon>
        <taxon>Butyrivibrio</taxon>
    </lineage>
</organism>
<dbReference type="EMBL" id="FOGJ01000043">
    <property type="protein sequence ID" value="SES41027.1"/>
    <property type="molecule type" value="Genomic_DNA"/>
</dbReference>
<sequence length="36" mass="4160">MKIAEEMLTLNDGRTPKAFKLKDGTYIDEVNMILFL</sequence>
<dbReference type="AlphaFoldDB" id="A0A1H9X586"/>
<name>A0A1H9X586_BUTFI</name>
<evidence type="ECO:0000313" key="2">
    <source>
        <dbReference type="Proteomes" id="UP000182584"/>
    </source>
</evidence>
<proteinExistence type="predicted"/>
<gene>
    <name evidence="1" type="ORF">SAMN04487884_1435</name>
</gene>
<dbReference type="Proteomes" id="UP000182584">
    <property type="component" value="Unassembled WGS sequence"/>
</dbReference>
<reference evidence="1 2" key="1">
    <citation type="submission" date="2016-10" db="EMBL/GenBank/DDBJ databases">
        <authorList>
            <person name="de Groot N.N."/>
        </authorList>
    </citation>
    <scope>NUCLEOTIDE SEQUENCE [LARGE SCALE GENOMIC DNA]</scope>
    <source>
        <strain evidence="1 2">AR40</strain>
    </source>
</reference>